<keyword evidence="5" id="KW-0479">Metal-binding</keyword>
<evidence type="ECO:0000313" key="13">
    <source>
        <dbReference type="EMBL" id="SFL71541.1"/>
    </source>
</evidence>
<dbReference type="PANTHER" id="PTHR46173:SF1">
    <property type="entry name" value="CCA TRNA NUCLEOTIDYLTRANSFERASE 1, MITOCHONDRIAL"/>
    <property type="match status" value="1"/>
</dbReference>
<proteinExistence type="inferred from homology"/>
<dbReference type="GO" id="GO:0008033">
    <property type="term" value="P:tRNA processing"/>
    <property type="evidence" value="ECO:0007669"/>
    <property type="project" value="UniProtKB-KW"/>
</dbReference>
<dbReference type="Pfam" id="PF13735">
    <property type="entry name" value="tRNA_NucTran2_2"/>
    <property type="match status" value="1"/>
</dbReference>
<keyword evidence="4" id="KW-0548">Nucleotidyltransferase</keyword>
<comment type="similarity">
    <text evidence="9">Belongs to the tRNA nucleotidyltransferase/poly(A) polymerase family.</text>
</comment>
<evidence type="ECO:0000256" key="3">
    <source>
        <dbReference type="ARBA" id="ARBA00022694"/>
    </source>
</evidence>
<dbReference type="InterPro" id="IPR043519">
    <property type="entry name" value="NT_sf"/>
</dbReference>
<dbReference type="Pfam" id="PF01743">
    <property type="entry name" value="PolyA_pol"/>
    <property type="match status" value="1"/>
</dbReference>
<evidence type="ECO:0000313" key="14">
    <source>
        <dbReference type="Proteomes" id="UP000199668"/>
    </source>
</evidence>
<dbReference type="Proteomes" id="UP000199668">
    <property type="component" value="Unassembled WGS sequence"/>
</dbReference>
<evidence type="ECO:0000256" key="5">
    <source>
        <dbReference type="ARBA" id="ARBA00022723"/>
    </source>
</evidence>
<dbReference type="OrthoDB" id="9805698at2"/>
<evidence type="ECO:0000259" key="12">
    <source>
        <dbReference type="Pfam" id="PF13735"/>
    </source>
</evidence>
<dbReference type="GO" id="GO:0016779">
    <property type="term" value="F:nucleotidyltransferase activity"/>
    <property type="evidence" value="ECO:0007669"/>
    <property type="project" value="UniProtKB-KW"/>
</dbReference>
<keyword evidence="6" id="KW-0547">Nucleotide-binding</keyword>
<dbReference type="Pfam" id="PF12627">
    <property type="entry name" value="PolyA_pol_RNAbd"/>
    <property type="match status" value="1"/>
</dbReference>
<evidence type="ECO:0000259" key="11">
    <source>
        <dbReference type="Pfam" id="PF12627"/>
    </source>
</evidence>
<dbReference type="SUPFAM" id="SSF81891">
    <property type="entry name" value="Poly A polymerase C-terminal region-like"/>
    <property type="match status" value="1"/>
</dbReference>
<dbReference type="Gene3D" id="1.20.58.560">
    <property type="match status" value="1"/>
</dbReference>
<dbReference type="InterPro" id="IPR050264">
    <property type="entry name" value="Bact_CCA-adding_enz_type3_sf"/>
</dbReference>
<evidence type="ECO:0000256" key="6">
    <source>
        <dbReference type="ARBA" id="ARBA00022741"/>
    </source>
</evidence>
<dbReference type="EMBL" id="FOTY01000004">
    <property type="protein sequence ID" value="SFL71541.1"/>
    <property type="molecule type" value="Genomic_DNA"/>
</dbReference>
<evidence type="ECO:0000256" key="4">
    <source>
        <dbReference type="ARBA" id="ARBA00022695"/>
    </source>
</evidence>
<dbReference type="GO" id="GO:0046872">
    <property type="term" value="F:metal ion binding"/>
    <property type="evidence" value="ECO:0007669"/>
    <property type="project" value="UniProtKB-KW"/>
</dbReference>
<sequence>MNRKGSAWSAALETLEFLEKNKVKGYVIGGAVRDTILSREIEDIDIVLEGAPDIVWSLFPHAVQPSSSFPVFIVPRHGYVFEITTFHPDKESLQMNLEHRDFTMNAMTVEISGNLIDPYGGQSDINRRLIRSVSSPLQRMKEDPLRKLRAFRFVSEFNFSLEESTWQAVCADGIGLQDTAKERIQREIEKILEGKACSRALELLLASGVISDFPDSIKPEYILTNQKSPELEDFSTIEEKWAVFFFLLYSEQACCFVNSWPIKKRIRSRIHYIIKMCTANPGGVNWDTEMVYQNGWRTAIQIETVSQWLTGVQDNKRLEHILNLAQSLPIVSRDDLQVDGRDIVRQHPCLPGRWIGYLLDYLEEEVLYGRTANKRDELLSLVKEKLSHER</sequence>
<comment type="cofactor">
    <cofactor evidence="1">
        <name>Mg(2+)</name>
        <dbReference type="ChEBI" id="CHEBI:18420"/>
    </cofactor>
</comment>
<keyword evidence="14" id="KW-1185">Reference proteome</keyword>
<gene>
    <name evidence="13" type="ORF">SAMN04488054_1047</name>
</gene>
<dbReference type="STRING" id="266892.SAMN04488054_1047"/>
<feature type="domain" description="tRNA nucleotidyltransferase/poly(A) polymerase RNA and SrmB- binding" evidence="11">
    <location>
        <begin position="158"/>
        <end position="211"/>
    </location>
</feature>
<dbReference type="Gene3D" id="1.10.246.80">
    <property type="match status" value="1"/>
</dbReference>
<reference evidence="13 14" key="1">
    <citation type="submission" date="2016-10" db="EMBL/GenBank/DDBJ databases">
        <authorList>
            <person name="de Groot N.N."/>
        </authorList>
    </citation>
    <scope>NUCLEOTIDE SEQUENCE [LARGE SCALE GENOMIC DNA]</scope>
    <source>
        <strain evidence="13 14">CGMCC 1.6134</strain>
    </source>
</reference>
<evidence type="ECO:0000256" key="7">
    <source>
        <dbReference type="ARBA" id="ARBA00022842"/>
    </source>
</evidence>
<feature type="domain" description="Poly A polymerase head" evidence="10">
    <location>
        <begin position="26"/>
        <end position="131"/>
    </location>
</feature>
<dbReference type="InterPro" id="IPR002646">
    <property type="entry name" value="PolA_pol_head_dom"/>
</dbReference>
<accession>A0A1I4JYX6</accession>
<dbReference type="InterPro" id="IPR032828">
    <property type="entry name" value="PolyA_RNA-bd"/>
</dbReference>
<evidence type="ECO:0000259" key="10">
    <source>
        <dbReference type="Pfam" id="PF01743"/>
    </source>
</evidence>
<dbReference type="AlphaFoldDB" id="A0A1I4JYX6"/>
<evidence type="ECO:0000256" key="1">
    <source>
        <dbReference type="ARBA" id="ARBA00001946"/>
    </source>
</evidence>
<dbReference type="PANTHER" id="PTHR46173">
    <property type="entry name" value="CCA TRNA NUCLEOTIDYLTRANSFERASE 1, MITOCHONDRIAL"/>
    <property type="match status" value="1"/>
</dbReference>
<evidence type="ECO:0000256" key="8">
    <source>
        <dbReference type="ARBA" id="ARBA00022884"/>
    </source>
</evidence>
<keyword evidence="7" id="KW-0460">Magnesium</keyword>
<dbReference type="RefSeq" id="WP_090925892.1">
    <property type="nucleotide sequence ID" value="NZ_FOTY01000004.1"/>
</dbReference>
<evidence type="ECO:0000256" key="9">
    <source>
        <dbReference type="RuleBase" id="RU003953"/>
    </source>
</evidence>
<keyword evidence="2 9" id="KW-0808">Transferase</keyword>
<name>A0A1I4JYX6_9BACI</name>
<keyword evidence="8 9" id="KW-0694">RNA-binding</keyword>
<protein>
    <submittedName>
        <fullName evidence="13">tRNA nucleotidyltransferase (CCA-adding enzyme)</fullName>
    </submittedName>
</protein>
<dbReference type="GO" id="GO:0000166">
    <property type="term" value="F:nucleotide binding"/>
    <property type="evidence" value="ECO:0007669"/>
    <property type="project" value="UniProtKB-KW"/>
</dbReference>
<organism evidence="13 14">
    <name type="scientific">Salibacterium qingdaonense</name>
    <dbReference type="NCBI Taxonomy" id="266892"/>
    <lineage>
        <taxon>Bacteria</taxon>
        <taxon>Bacillati</taxon>
        <taxon>Bacillota</taxon>
        <taxon>Bacilli</taxon>
        <taxon>Bacillales</taxon>
        <taxon>Bacillaceae</taxon>
    </lineage>
</organism>
<dbReference type="InterPro" id="IPR032810">
    <property type="entry name" value="CCA-adding_enz_C"/>
</dbReference>
<evidence type="ECO:0000256" key="2">
    <source>
        <dbReference type="ARBA" id="ARBA00022679"/>
    </source>
</evidence>
<dbReference type="Gene3D" id="1.10.110.30">
    <property type="match status" value="1"/>
</dbReference>
<dbReference type="GO" id="GO:0000049">
    <property type="term" value="F:tRNA binding"/>
    <property type="evidence" value="ECO:0007669"/>
    <property type="project" value="TreeGrafter"/>
</dbReference>
<dbReference type="SUPFAM" id="SSF81301">
    <property type="entry name" value="Nucleotidyltransferase"/>
    <property type="match status" value="1"/>
</dbReference>
<feature type="domain" description="CCA-adding enzyme C-terminal" evidence="12">
    <location>
        <begin position="234"/>
        <end position="381"/>
    </location>
</feature>
<dbReference type="Gene3D" id="3.30.460.10">
    <property type="entry name" value="Beta Polymerase, domain 2"/>
    <property type="match status" value="1"/>
</dbReference>
<keyword evidence="3" id="KW-0819">tRNA processing</keyword>